<evidence type="ECO:0000256" key="2">
    <source>
        <dbReference type="SAM" id="Phobius"/>
    </source>
</evidence>
<reference evidence="3 4" key="1">
    <citation type="submission" date="2020-05" db="EMBL/GenBank/DDBJ databases">
        <title>First description outside Europe of the emergent pathogen for shellfish aquaculture Vibrio europaeus.</title>
        <authorList>
            <person name="Dubert J."/>
            <person name="Rojas R."/>
        </authorList>
    </citation>
    <scope>NUCLEOTIDE SEQUENCE [LARGE SCALE GENOMIC DNA]</scope>
    <source>
        <strain evidence="3 4">NPI-1</strain>
    </source>
</reference>
<keyword evidence="2" id="KW-0472">Membrane</keyword>
<proteinExistence type="predicted"/>
<feature type="coiled-coil region" evidence="1">
    <location>
        <begin position="34"/>
        <end position="94"/>
    </location>
</feature>
<evidence type="ECO:0000313" key="3">
    <source>
        <dbReference type="EMBL" id="QJY39527.1"/>
    </source>
</evidence>
<organism evidence="3 4">
    <name type="scientific">Vibrio europaeus</name>
    <dbReference type="NCBI Taxonomy" id="300876"/>
    <lineage>
        <taxon>Bacteria</taxon>
        <taxon>Pseudomonadati</taxon>
        <taxon>Pseudomonadota</taxon>
        <taxon>Gammaproteobacteria</taxon>
        <taxon>Vibrionales</taxon>
        <taxon>Vibrionaceae</taxon>
        <taxon>Vibrio</taxon>
        <taxon>Vibrio oreintalis group</taxon>
    </lineage>
</organism>
<keyword evidence="1" id="KW-0175">Coiled coil</keyword>
<protein>
    <submittedName>
        <fullName evidence="3">Uncharacterized protein</fullName>
    </submittedName>
</protein>
<evidence type="ECO:0000313" key="4">
    <source>
        <dbReference type="Proteomes" id="UP000501443"/>
    </source>
</evidence>
<feature type="transmembrane region" description="Helical" evidence="2">
    <location>
        <begin position="6"/>
        <end position="26"/>
    </location>
</feature>
<dbReference type="AlphaFoldDB" id="A0AAE7AZ39"/>
<gene>
    <name evidence="3" type="ORF">HOO69_23715</name>
</gene>
<evidence type="ECO:0000256" key="1">
    <source>
        <dbReference type="SAM" id="Coils"/>
    </source>
</evidence>
<dbReference type="EMBL" id="CP053543">
    <property type="protein sequence ID" value="QJY39527.1"/>
    <property type="molecule type" value="Genomic_DNA"/>
</dbReference>
<dbReference type="Proteomes" id="UP000501443">
    <property type="component" value="Chromosome 2"/>
</dbReference>
<keyword evidence="2" id="KW-0812">Transmembrane</keyword>
<sequence>MEVVQVLPILATVFSGVAVLVSYLNVTNAQKSEIAQIEKLNLELSKRLTELEKVELVKLRNEIVHHRDVNELELERARKLLVSIIQELHDSELEGIDSRLNQSSPVGKIRYTDKVISLTDFQLDKHNKLLKSDS</sequence>
<keyword evidence="2" id="KW-1133">Transmembrane helix</keyword>
<name>A0AAE7AZ39_9VIBR</name>
<dbReference type="RefSeq" id="WP_171803358.1">
    <property type="nucleotide sequence ID" value="NZ_CP053543.1"/>
</dbReference>
<accession>A0AAE7AZ39</accession>